<proteinExistence type="predicted"/>
<accession>A0AAE1DWZ9</accession>
<comment type="caution">
    <text evidence="1">The sequence shown here is derived from an EMBL/GenBank/DDBJ whole genome shotgun (WGS) entry which is preliminary data.</text>
</comment>
<protein>
    <submittedName>
        <fullName evidence="1">Uncharacterized protein</fullName>
    </submittedName>
</protein>
<evidence type="ECO:0000313" key="2">
    <source>
        <dbReference type="Proteomes" id="UP001283361"/>
    </source>
</evidence>
<dbReference type="Proteomes" id="UP001283361">
    <property type="component" value="Unassembled WGS sequence"/>
</dbReference>
<reference evidence="1" key="1">
    <citation type="journal article" date="2023" name="G3 (Bethesda)">
        <title>A reference genome for the long-term kleptoplast-retaining sea slug Elysia crispata morphotype clarki.</title>
        <authorList>
            <person name="Eastman K.E."/>
            <person name="Pendleton A.L."/>
            <person name="Shaikh M.A."/>
            <person name="Suttiyut T."/>
            <person name="Ogas R."/>
            <person name="Tomko P."/>
            <person name="Gavelis G."/>
            <person name="Widhalm J.R."/>
            <person name="Wisecaver J.H."/>
        </authorList>
    </citation>
    <scope>NUCLEOTIDE SEQUENCE</scope>
    <source>
        <strain evidence="1">ECLA1</strain>
    </source>
</reference>
<evidence type="ECO:0000313" key="1">
    <source>
        <dbReference type="EMBL" id="KAK3785460.1"/>
    </source>
</evidence>
<sequence length="80" mass="9191">MRDFSDEIVTALWRRNVSLGIYNYFRIKRRLSESEESCCSRKSLPPPINPVTLRSVWTVSTMTAAAGQVSENHSRFPKES</sequence>
<name>A0AAE1DWZ9_9GAST</name>
<gene>
    <name evidence="1" type="ORF">RRG08_048596</name>
</gene>
<organism evidence="1 2">
    <name type="scientific">Elysia crispata</name>
    <name type="common">lettuce slug</name>
    <dbReference type="NCBI Taxonomy" id="231223"/>
    <lineage>
        <taxon>Eukaryota</taxon>
        <taxon>Metazoa</taxon>
        <taxon>Spiralia</taxon>
        <taxon>Lophotrochozoa</taxon>
        <taxon>Mollusca</taxon>
        <taxon>Gastropoda</taxon>
        <taxon>Heterobranchia</taxon>
        <taxon>Euthyneura</taxon>
        <taxon>Panpulmonata</taxon>
        <taxon>Sacoglossa</taxon>
        <taxon>Placobranchoidea</taxon>
        <taxon>Plakobranchidae</taxon>
        <taxon>Elysia</taxon>
    </lineage>
</organism>
<dbReference type="EMBL" id="JAWDGP010002127">
    <property type="protein sequence ID" value="KAK3785460.1"/>
    <property type="molecule type" value="Genomic_DNA"/>
</dbReference>
<dbReference type="AlphaFoldDB" id="A0AAE1DWZ9"/>
<keyword evidence="2" id="KW-1185">Reference proteome</keyword>